<dbReference type="GO" id="GO:0008972">
    <property type="term" value="F:phosphomethylpyrimidine kinase activity"/>
    <property type="evidence" value="ECO:0007669"/>
    <property type="project" value="UniProtKB-EC"/>
</dbReference>
<proteinExistence type="predicted"/>
<evidence type="ECO:0000313" key="9">
    <source>
        <dbReference type="Proteomes" id="UP000222056"/>
    </source>
</evidence>
<evidence type="ECO:0000256" key="6">
    <source>
        <dbReference type="SAM" id="MobiDB-lite"/>
    </source>
</evidence>
<dbReference type="GO" id="GO:0005829">
    <property type="term" value="C:cytosol"/>
    <property type="evidence" value="ECO:0007669"/>
    <property type="project" value="TreeGrafter"/>
</dbReference>
<dbReference type="PANTHER" id="PTHR20858">
    <property type="entry name" value="PHOSPHOMETHYLPYRIMIDINE KINASE"/>
    <property type="match status" value="1"/>
</dbReference>
<dbReference type="PANTHER" id="PTHR20858:SF17">
    <property type="entry name" value="HYDROXYMETHYLPYRIMIDINE_PHOSPHOMETHYLPYRIMIDINE KINASE THI20-RELATED"/>
    <property type="match status" value="1"/>
</dbReference>
<dbReference type="UniPathway" id="UPA00060">
    <property type="reaction ID" value="UER00138"/>
</dbReference>
<keyword evidence="9" id="KW-1185">Reference proteome</keyword>
<dbReference type="GO" id="GO:0009228">
    <property type="term" value="P:thiamine biosynthetic process"/>
    <property type="evidence" value="ECO:0007669"/>
    <property type="project" value="UniProtKB-KW"/>
</dbReference>
<dbReference type="InterPro" id="IPR004399">
    <property type="entry name" value="HMP/HMP-P_kinase_dom"/>
</dbReference>
<evidence type="ECO:0000256" key="3">
    <source>
        <dbReference type="ARBA" id="ARBA00003848"/>
    </source>
</evidence>
<dbReference type="GO" id="GO:0008902">
    <property type="term" value="F:hydroxymethylpyrimidine kinase activity"/>
    <property type="evidence" value="ECO:0007669"/>
    <property type="project" value="UniProtKB-EC"/>
</dbReference>
<organism evidence="8 9">
    <name type="scientific">Thermoleophilum album</name>
    <dbReference type="NCBI Taxonomy" id="29539"/>
    <lineage>
        <taxon>Bacteria</taxon>
        <taxon>Bacillati</taxon>
        <taxon>Actinomycetota</taxon>
        <taxon>Thermoleophilia</taxon>
        <taxon>Thermoleophilales</taxon>
        <taxon>Thermoleophilaceae</taxon>
        <taxon>Thermoleophilum</taxon>
    </lineage>
</organism>
<dbReference type="STRING" id="29539.SAMN02745716_1844"/>
<evidence type="ECO:0000313" key="8">
    <source>
        <dbReference type="EMBL" id="SEH15107.1"/>
    </source>
</evidence>
<comment type="catalytic activity">
    <reaction evidence="2">
        <text>4-amino-2-methyl-5-(phosphooxymethyl)pyrimidine + ATP = 4-amino-2-methyl-5-(diphosphooxymethyl)pyrimidine + ADP</text>
        <dbReference type="Rhea" id="RHEA:19893"/>
        <dbReference type="ChEBI" id="CHEBI:30616"/>
        <dbReference type="ChEBI" id="CHEBI:57841"/>
        <dbReference type="ChEBI" id="CHEBI:58354"/>
        <dbReference type="ChEBI" id="CHEBI:456216"/>
        <dbReference type="EC" id="2.7.4.7"/>
    </reaction>
</comment>
<feature type="compositionally biased region" description="Low complexity" evidence="6">
    <location>
        <begin position="13"/>
        <end position="23"/>
    </location>
</feature>
<dbReference type="InterPro" id="IPR013749">
    <property type="entry name" value="PM/HMP-P_kinase-1"/>
</dbReference>
<evidence type="ECO:0000256" key="1">
    <source>
        <dbReference type="ARBA" id="ARBA00000151"/>
    </source>
</evidence>
<dbReference type="AlphaFoldDB" id="A0A1H6FWF0"/>
<comment type="function">
    <text evidence="3">Catalyzes the phosphorylation of hydroxymethylpyrimidine phosphate (HMP-P) to HMP-PP, and of HMP to HMP-P.</text>
</comment>
<comment type="catalytic activity">
    <reaction evidence="1">
        <text>4-amino-5-hydroxymethyl-2-methylpyrimidine + ATP = 4-amino-2-methyl-5-(phosphooxymethyl)pyrimidine + ADP + H(+)</text>
        <dbReference type="Rhea" id="RHEA:23096"/>
        <dbReference type="ChEBI" id="CHEBI:15378"/>
        <dbReference type="ChEBI" id="CHEBI:16892"/>
        <dbReference type="ChEBI" id="CHEBI:30616"/>
        <dbReference type="ChEBI" id="CHEBI:58354"/>
        <dbReference type="ChEBI" id="CHEBI:456216"/>
        <dbReference type="EC" id="2.7.1.49"/>
    </reaction>
</comment>
<evidence type="ECO:0000256" key="5">
    <source>
        <dbReference type="ARBA" id="ARBA00022977"/>
    </source>
</evidence>
<name>A0A1H6FWF0_THEAL</name>
<protein>
    <submittedName>
        <fullName evidence="8">Hydroxymethylpyrimidine/phosphomethylpyrimidine kinase</fullName>
    </submittedName>
</protein>
<evidence type="ECO:0000256" key="4">
    <source>
        <dbReference type="ARBA" id="ARBA00004769"/>
    </source>
</evidence>
<dbReference type="SUPFAM" id="SSF53613">
    <property type="entry name" value="Ribokinase-like"/>
    <property type="match status" value="2"/>
</dbReference>
<feature type="domain" description="Pyridoxamine kinase/Phosphomethylpyrimidine kinase" evidence="7">
    <location>
        <begin position="36"/>
        <end position="191"/>
    </location>
</feature>
<dbReference type="CDD" id="cd01169">
    <property type="entry name" value="HMPP_kinase"/>
    <property type="match status" value="1"/>
</dbReference>
<comment type="pathway">
    <text evidence="4">Cofactor biosynthesis; thiamine diphosphate biosynthesis; 4-amino-2-methyl-5-diphosphomethylpyrimidine from 5-amino-1-(5-phospho-D-ribosyl)imidazole: step 3/3.</text>
</comment>
<evidence type="ECO:0000259" key="7">
    <source>
        <dbReference type="Pfam" id="PF08543"/>
    </source>
</evidence>
<dbReference type="Pfam" id="PF08543">
    <property type="entry name" value="Phos_pyr_kin"/>
    <property type="match status" value="2"/>
</dbReference>
<accession>A0A1H6FWF0</accession>
<keyword evidence="8" id="KW-0418">Kinase</keyword>
<keyword evidence="5" id="KW-0784">Thiamine biosynthesis</keyword>
<dbReference type="OrthoDB" id="34166at2"/>
<dbReference type="Proteomes" id="UP000222056">
    <property type="component" value="Unassembled WGS sequence"/>
</dbReference>
<feature type="region of interest" description="Disordered" evidence="6">
    <location>
        <begin position="175"/>
        <end position="213"/>
    </location>
</feature>
<dbReference type="GO" id="GO:0009229">
    <property type="term" value="P:thiamine diphosphate biosynthetic process"/>
    <property type="evidence" value="ECO:0007669"/>
    <property type="project" value="UniProtKB-UniPathway"/>
</dbReference>
<feature type="compositionally biased region" description="Basic and acidic residues" evidence="6">
    <location>
        <begin position="175"/>
        <end position="187"/>
    </location>
</feature>
<dbReference type="Gene3D" id="3.40.1190.20">
    <property type="match status" value="1"/>
</dbReference>
<feature type="domain" description="Pyridoxamine kinase/Phosphomethylpyrimidine kinase" evidence="7">
    <location>
        <begin position="206"/>
        <end position="321"/>
    </location>
</feature>
<dbReference type="InterPro" id="IPR029056">
    <property type="entry name" value="Ribokinase-like"/>
</dbReference>
<gene>
    <name evidence="8" type="ORF">SAMN02745716_1844</name>
</gene>
<keyword evidence="8" id="KW-0808">Transferase</keyword>
<feature type="region of interest" description="Disordered" evidence="6">
    <location>
        <begin position="1"/>
        <end position="23"/>
    </location>
</feature>
<sequence>MNAADTQSIAGDRSPPQSRSQPSPLIRRVLSIAGSDSGGGAGIQADLKAFARCGVHGMTAITAITAQNTLAVEGVWQLPPEAIQAQVRAVVHDIGVDAVKTGMLGDAKTIKAVAQAVAELPSHVPLVVDPVMVAESGARLLAEDAISALVELLLPRATVVTPNLAEAQVLAEHAKHGDRAEHSDRDLGASGAAAATRSDTDATSTEAAAAAGVADRSATSVSEQLARALHALGPRVVVVTGGHTTHAADVYYDGSRTVLIRGRRWPTAAAHGSGCTHSAALAAFLARGFTPLDAARRAKRVAGAAVRDGLVEVGKGAGPVDVFGLRRRAQREAASPAGRGDRRALA</sequence>
<reference evidence="9" key="1">
    <citation type="submission" date="2016-10" db="EMBL/GenBank/DDBJ databases">
        <authorList>
            <person name="Varghese N."/>
            <person name="Submissions S."/>
        </authorList>
    </citation>
    <scope>NUCLEOTIDE SEQUENCE [LARGE SCALE GENOMIC DNA]</scope>
    <source>
        <strain evidence="9">ATCC 35263</strain>
    </source>
</reference>
<evidence type="ECO:0000256" key="2">
    <source>
        <dbReference type="ARBA" id="ARBA00000565"/>
    </source>
</evidence>
<dbReference type="EMBL" id="FNWJ01000002">
    <property type="protein sequence ID" value="SEH15107.1"/>
    <property type="molecule type" value="Genomic_DNA"/>
</dbReference>
<feature type="compositionally biased region" description="Low complexity" evidence="6">
    <location>
        <begin position="188"/>
        <end position="213"/>
    </location>
</feature>